<name>A0A1Y2EDH0_9PEZI</name>
<evidence type="ECO:0000313" key="3">
    <source>
        <dbReference type="Proteomes" id="UP000193689"/>
    </source>
</evidence>
<dbReference type="InParanoid" id="A0A1Y2EDH0"/>
<dbReference type="PANTHER" id="PTHR33112:SF16">
    <property type="entry name" value="HETEROKARYON INCOMPATIBILITY DOMAIN-CONTAINING PROTEIN"/>
    <property type="match status" value="1"/>
</dbReference>
<dbReference type="PANTHER" id="PTHR33112">
    <property type="entry name" value="DOMAIN PROTEIN, PUTATIVE-RELATED"/>
    <property type="match status" value="1"/>
</dbReference>
<dbReference type="AlphaFoldDB" id="A0A1Y2EDH0"/>
<dbReference type="STRING" id="1141098.A0A1Y2EDH0"/>
<dbReference type="EMBL" id="MCFJ01000003">
    <property type="protein sequence ID" value="ORY68855.1"/>
    <property type="molecule type" value="Genomic_DNA"/>
</dbReference>
<evidence type="ECO:0000259" key="1">
    <source>
        <dbReference type="Pfam" id="PF06985"/>
    </source>
</evidence>
<gene>
    <name evidence="2" type="ORF">BCR38DRAFT_424516</name>
</gene>
<protein>
    <submittedName>
        <fullName evidence="2">Heterokaryon incompatibility protein-domain-containing protein</fullName>
    </submittedName>
</protein>
<accession>A0A1Y2EDH0</accession>
<organism evidence="2 3">
    <name type="scientific">Pseudomassariella vexata</name>
    <dbReference type="NCBI Taxonomy" id="1141098"/>
    <lineage>
        <taxon>Eukaryota</taxon>
        <taxon>Fungi</taxon>
        <taxon>Dikarya</taxon>
        <taxon>Ascomycota</taxon>
        <taxon>Pezizomycotina</taxon>
        <taxon>Sordariomycetes</taxon>
        <taxon>Xylariomycetidae</taxon>
        <taxon>Amphisphaeriales</taxon>
        <taxon>Pseudomassariaceae</taxon>
        <taxon>Pseudomassariella</taxon>
    </lineage>
</organism>
<proteinExistence type="predicted"/>
<feature type="domain" description="Heterokaryon incompatibility" evidence="1">
    <location>
        <begin position="190"/>
        <end position="344"/>
    </location>
</feature>
<dbReference type="GeneID" id="63775874"/>
<reference evidence="2 3" key="1">
    <citation type="submission" date="2016-07" db="EMBL/GenBank/DDBJ databases">
        <title>Pervasive Adenine N6-methylation of Active Genes in Fungi.</title>
        <authorList>
            <consortium name="DOE Joint Genome Institute"/>
            <person name="Mondo S.J."/>
            <person name="Dannebaum R.O."/>
            <person name="Kuo R.C."/>
            <person name="Labutti K."/>
            <person name="Haridas S."/>
            <person name="Kuo A."/>
            <person name="Salamov A."/>
            <person name="Ahrendt S.R."/>
            <person name="Lipzen A."/>
            <person name="Sullivan W."/>
            <person name="Andreopoulos W.B."/>
            <person name="Clum A."/>
            <person name="Lindquist E."/>
            <person name="Daum C."/>
            <person name="Ramamoorthy G.K."/>
            <person name="Gryganskyi A."/>
            <person name="Culley D."/>
            <person name="Magnuson J.K."/>
            <person name="James T.Y."/>
            <person name="O'Malley M.A."/>
            <person name="Stajich J.E."/>
            <person name="Spatafora J.W."/>
            <person name="Visel A."/>
            <person name="Grigoriev I.V."/>
        </authorList>
    </citation>
    <scope>NUCLEOTIDE SEQUENCE [LARGE SCALE GENOMIC DNA]</scope>
    <source>
        <strain evidence="2 3">CBS 129021</strain>
    </source>
</reference>
<dbReference type="Pfam" id="PF06985">
    <property type="entry name" value="HET"/>
    <property type="match status" value="1"/>
</dbReference>
<evidence type="ECO:0000313" key="2">
    <source>
        <dbReference type="EMBL" id="ORY68855.1"/>
    </source>
</evidence>
<comment type="caution">
    <text evidence="2">The sequence shown here is derived from an EMBL/GenBank/DDBJ whole genome shotgun (WGS) entry which is preliminary data.</text>
</comment>
<keyword evidence="3" id="KW-1185">Reference proteome</keyword>
<dbReference type="Proteomes" id="UP000193689">
    <property type="component" value="Unassembled WGS sequence"/>
</dbReference>
<dbReference type="OrthoDB" id="5347061at2759"/>
<dbReference type="RefSeq" id="XP_040719142.1">
    <property type="nucleotide sequence ID" value="XM_040859662.1"/>
</dbReference>
<dbReference type="InterPro" id="IPR010730">
    <property type="entry name" value="HET"/>
</dbReference>
<sequence>MSFCAQCRSLQATVFGEAVQNVTYNLQRYPHLPNYTALVKSAGAGCGLCKILLHALLDDEQLKSNAEIKLDHNGQPVFPDGALGLGGMLCIDGKRSIWMDGLVGALGQVRAYEIPSGWWDPWAEEDIDVNDRAVGVISYWIKTCLAEHPECWQSRPVDFIPTRVIAVGGEGDDHVQLIQAKEREPADKRYVALSHCWGLNMPPSATTVEAVLSDHLRSISLNNLTATFIDAIKITRRLGISYIWIDSLCIVQDSAADWDAEASEMAAVYSSAYVTLAASGSADGTQGCRTQRDQVPYIDVPINGGELEPESMTQRRYRVCAWPNFSDYHINRDPLHSRGWCLQERELSPRIAHFSSDTVRWECRKTHASLVFPWLNTNAFLGYPRIFDYDDSGRRHPKLNPTLGGDMTGDGLLQAASEWLRLVRMYSAKNLTKQTDMLPAIGGLARAYAKFTPGEYHAGHFASHGIVNLLWRVDDPHKTEEEPRRPQEYTAPSWSWASIARPVAWDWNLFMDKDRIKSVADIMVMDTSPLGLDPFGRVKSGMVRIKG</sequence>